<dbReference type="Gene3D" id="1.10.10.10">
    <property type="entry name" value="Winged helix-like DNA-binding domain superfamily/Winged helix DNA-binding domain"/>
    <property type="match status" value="1"/>
</dbReference>
<dbReference type="InterPro" id="IPR012318">
    <property type="entry name" value="HTH_CRP"/>
</dbReference>
<dbReference type="InterPro" id="IPR036388">
    <property type="entry name" value="WH-like_DNA-bd_sf"/>
</dbReference>
<evidence type="ECO:0000259" key="5">
    <source>
        <dbReference type="PROSITE" id="PS51063"/>
    </source>
</evidence>
<dbReference type="Pfam" id="PF00027">
    <property type="entry name" value="cNMP_binding"/>
    <property type="match status" value="1"/>
</dbReference>
<dbReference type="PROSITE" id="PS50042">
    <property type="entry name" value="CNMP_BINDING_3"/>
    <property type="match status" value="1"/>
</dbReference>
<sequence length="210" mass="24453">METSADLFKELKSFSEPELQKEILKHGKIIKAKKGDILIREGQYLNFLPIVIKGLLRVYQENEDREILLYYVGPEQTCMMSLSAAYFDYYSTANGIAIKPSEILVLPAHLIAEWQLKYPSWNKFILKTFKSRYDELLSAFGNVAFKPIQIRVKDYFSEYFKNEGSKKIPVSHQTLANDLGTTRVVISRILKQFEKENLVKLHRGYIELLY</sequence>
<evidence type="ECO:0000256" key="1">
    <source>
        <dbReference type="ARBA" id="ARBA00023015"/>
    </source>
</evidence>
<dbReference type="Gene3D" id="2.60.120.10">
    <property type="entry name" value="Jelly Rolls"/>
    <property type="match status" value="1"/>
</dbReference>
<keyword evidence="7" id="KW-1185">Reference proteome</keyword>
<evidence type="ECO:0000256" key="2">
    <source>
        <dbReference type="ARBA" id="ARBA00023125"/>
    </source>
</evidence>
<dbReference type="Pfam" id="PF13545">
    <property type="entry name" value="HTH_Crp_2"/>
    <property type="match status" value="1"/>
</dbReference>
<dbReference type="InterPro" id="IPR014710">
    <property type="entry name" value="RmlC-like_jellyroll"/>
</dbReference>
<feature type="domain" description="Cyclic nucleotide-binding" evidence="4">
    <location>
        <begin position="7"/>
        <end position="73"/>
    </location>
</feature>
<reference evidence="7" key="1">
    <citation type="submission" date="2016-10" db="EMBL/GenBank/DDBJ databases">
        <authorList>
            <person name="Varghese N."/>
            <person name="Submissions S."/>
        </authorList>
    </citation>
    <scope>NUCLEOTIDE SEQUENCE [LARGE SCALE GENOMIC DNA]</scope>
    <source>
        <strain evidence="7">DSM 17298</strain>
    </source>
</reference>
<dbReference type="InterPro" id="IPR000595">
    <property type="entry name" value="cNMP-bd_dom"/>
</dbReference>
<keyword evidence="2" id="KW-0238">DNA-binding</keyword>
<protein>
    <submittedName>
        <fullName evidence="6">CRP/FNR family transcriptional regulator, anaerobic regulatory protein</fullName>
    </submittedName>
</protein>
<dbReference type="InterPro" id="IPR036390">
    <property type="entry name" value="WH_DNA-bd_sf"/>
</dbReference>
<proteinExistence type="predicted"/>
<evidence type="ECO:0000313" key="7">
    <source>
        <dbReference type="Proteomes" id="UP000236736"/>
    </source>
</evidence>
<accession>A0A1H5RNM5</accession>
<keyword evidence="3" id="KW-0804">Transcription</keyword>
<evidence type="ECO:0000259" key="4">
    <source>
        <dbReference type="PROSITE" id="PS50042"/>
    </source>
</evidence>
<organism evidence="6 7">
    <name type="scientific">Algoriphagus boritolerans DSM 17298 = JCM 18970</name>
    <dbReference type="NCBI Taxonomy" id="1120964"/>
    <lineage>
        <taxon>Bacteria</taxon>
        <taxon>Pseudomonadati</taxon>
        <taxon>Bacteroidota</taxon>
        <taxon>Cytophagia</taxon>
        <taxon>Cytophagales</taxon>
        <taxon>Cyclobacteriaceae</taxon>
        <taxon>Algoriphagus</taxon>
    </lineage>
</organism>
<dbReference type="CDD" id="cd00038">
    <property type="entry name" value="CAP_ED"/>
    <property type="match status" value="1"/>
</dbReference>
<dbReference type="SUPFAM" id="SSF46785">
    <property type="entry name" value="Winged helix' DNA-binding domain"/>
    <property type="match status" value="1"/>
</dbReference>
<dbReference type="InterPro" id="IPR018490">
    <property type="entry name" value="cNMP-bd_dom_sf"/>
</dbReference>
<name>A0A1H5RNM5_9BACT</name>
<dbReference type="GO" id="GO:0003677">
    <property type="term" value="F:DNA binding"/>
    <property type="evidence" value="ECO:0007669"/>
    <property type="project" value="UniProtKB-KW"/>
</dbReference>
<gene>
    <name evidence="6" type="ORF">SAMN03080598_00017</name>
</gene>
<dbReference type="RefSeq" id="WP_103922767.1">
    <property type="nucleotide sequence ID" value="NZ_BBFN01000031.1"/>
</dbReference>
<dbReference type="GO" id="GO:0006355">
    <property type="term" value="P:regulation of DNA-templated transcription"/>
    <property type="evidence" value="ECO:0007669"/>
    <property type="project" value="InterPro"/>
</dbReference>
<dbReference type="PROSITE" id="PS51063">
    <property type="entry name" value="HTH_CRP_2"/>
    <property type="match status" value="1"/>
</dbReference>
<dbReference type="Proteomes" id="UP000236736">
    <property type="component" value="Unassembled WGS sequence"/>
</dbReference>
<keyword evidence="1" id="KW-0805">Transcription regulation</keyword>
<dbReference type="OrthoDB" id="9776746at2"/>
<dbReference type="STRING" id="1120964.GCA_001313265_05193"/>
<dbReference type="SUPFAM" id="SSF51206">
    <property type="entry name" value="cAMP-binding domain-like"/>
    <property type="match status" value="1"/>
</dbReference>
<feature type="domain" description="HTH crp-type" evidence="5">
    <location>
        <begin position="146"/>
        <end position="210"/>
    </location>
</feature>
<dbReference type="AlphaFoldDB" id="A0A1H5RNM5"/>
<dbReference type="EMBL" id="FNVR01000001">
    <property type="protein sequence ID" value="SEF39925.1"/>
    <property type="molecule type" value="Genomic_DNA"/>
</dbReference>
<dbReference type="PRINTS" id="PR00034">
    <property type="entry name" value="HTHCRP"/>
</dbReference>
<evidence type="ECO:0000313" key="6">
    <source>
        <dbReference type="EMBL" id="SEF39925.1"/>
    </source>
</evidence>
<dbReference type="SMART" id="SM00419">
    <property type="entry name" value="HTH_CRP"/>
    <property type="match status" value="1"/>
</dbReference>
<evidence type="ECO:0000256" key="3">
    <source>
        <dbReference type="ARBA" id="ARBA00023163"/>
    </source>
</evidence>